<reference evidence="2 3" key="1">
    <citation type="submission" date="2023-07" db="EMBL/GenBank/DDBJ databases">
        <title>Sequencing the genomes of 1000 actinobacteria strains.</title>
        <authorList>
            <person name="Klenk H.-P."/>
        </authorList>
    </citation>
    <scope>NUCLEOTIDE SEQUENCE [LARGE SCALE GENOMIC DNA]</scope>
    <source>
        <strain evidence="2 3">DSM 46740</strain>
    </source>
</reference>
<dbReference type="RefSeq" id="WP_307559376.1">
    <property type="nucleotide sequence ID" value="NZ_JAUSQU010000001.1"/>
</dbReference>
<organism evidence="2 3">
    <name type="scientific">Streptosporangium lutulentum</name>
    <dbReference type="NCBI Taxonomy" id="1461250"/>
    <lineage>
        <taxon>Bacteria</taxon>
        <taxon>Bacillati</taxon>
        <taxon>Actinomycetota</taxon>
        <taxon>Actinomycetes</taxon>
        <taxon>Streptosporangiales</taxon>
        <taxon>Streptosporangiaceae</taxon>
        <taxon>Streptosporangium</taxon>
    </lineage>
</organism>
<sequence>MPESRLKGEGGFGSESGYLALPRGGRPVTRFGRDEGVAGDRARYRGEGFRGRSGTARARGAEGAGQRAARPSGNARGFLEARIPAGT</sequence>
<keyword evidence="3" id="KW-1185">Reference proteome</keyword>
<dbReference type="Proteomes" id="UP001225356">
    <property type="component" value="Unassembled WGS sequence"/>
</dbReference>
<feature type="compositionally biased region" description="Basic and acidic residues" evidence="1">
    <location>
        <begin position="31"/>
        <end position="50"/>
    </location>
</feature>
<evidence type="ECO:0000313" key="3">
    <source>
        <dbReference type="Proteomes" id="UP001225356"/>
    </source>
</evidence>
<name>A0ABT9QCN2_9ACTN</name>
<comment type="caution">
    <text evidence="2">The sequence shown here is derived from an EMBL/GenBank/DDBJ whole genome shotgun (WGS) entry which is preliminary data.</text>
</comment>
<proteinExistence type="predicted"/>
<protein>
    <submittedName>
        <fullName evidence="2">Septal ring factor EnvC (AmiA/AmiB activator)</fullName>
    </submittedName>
</protein>
<accession>A0ABT9QCN2</accession>
<gene>
    <name evidence="2" type="ORF">J2853_003697</name>
</gene>
<feature type="region of interest" description="Disordered" evidence="1">
    <location>
        <begin position="1"/>
        <end position="87"/>
    </location>
</feature>
<dbReference type="EMBL" id="JAUSQU010000001">
    <property type="protein sequence ID" value="MDP9844486.1"/>
    <property type="molecule type" value="Genomic_DNA"/>
</dbReference>
<evidence type="ECO:0000256" key="1">
    <source>
        <dbReference type="SAM" id="MobiDB-lite"/>
    </source>
</evidence>
<evidence type="ECO:0000313" key="2">
    <source>
        <dbReference type="EMBL" id="MDP9844486.1"/>
    </source>
</evidence>